<dbReference type="Proteomes" id="UP000037136">
    <property type="component" value="Unassembled WGS sequence"/>
</dbReference>
<name>A0A2A9PM94_OPHUN</name>
<dbReference type="Pfam" id="PF07366">
    <property type="entry name" value="SnoaL"/>
    <property type="match status" value="1"/>
</dbReference>
<evidence type="ECO:0000313" key="1">
    <source>
        <dbReference type="EMBL" id="PFH62478.1"/>
    </source>
</evidence>
<keyword evidence="2" id="KW-1185">Reference proteome</keyword>
<dbReference type="GO" id="GO:0030638">
    <property type="term" value="P:polyketide metabolic process"/>
    <property type="evidence" value="ECO:0007669"/>
    <property type="project" value="InterPro"/>
</dbReference>
<sequence length="177" mass="20089">MQPIHILNLISRLPVLRQVYRSVPYKAGRLARMKCSGPTCSRDFARFLTTKAYVAYVDALNKRPFPGLADFVNSTVTLNGTSMPLADFEKLLTDDMDAAPDLQWETSMLVVDEAKQRVGCRIEFRCTPQREFMGRNIQGTVTCMEHMFYQYESGKISDVWWMPGELVSAESSGNFAK</sequence>
<dbReference type="AlphaFoldDB" id="A0A2A9PM94"/>
<dbReference type="EMBL" id="LAZP02000027">
    <property type="protein sequence ID" value="PFH62478.1"/>
    <property type="molecule type" value="Genomic_DNA"/>
</dbReference>
<dbReference type="SUPFAM" id="SSF54427">
    <property type="entry name" value="NTF2-like"/>
    <property type="match status" value="1"/>
</dbReference>
<dbReference type="STRING" id="268505.A0A2A9PM94"/>
<dbReference type="Gene3D" id="3.10.450.50">
    <property type="match status" value="1"/>
</dbReference>
<accession>A0A2A9PM94</accession>
<evidence type="ECO:0008006" key="3">
    <source>
        <dbReference type="Google" id="ProtNLM"/>
    </source>
</evidence>
<dbReference type="InterPro" id="IPR009959">
    <property type="entry name" value="Cyclase_SnoaL-like"/>
</dbReference>
<protein>
    <recommendedName>
        <fullName evidence="3">SnoaL-like domain-containing protein</fullName>
    </recommendedName>
</protein>
<dbReference type="OrthoDB" id="2830113at2759"/>
<gene>
    <name evidence="1" type="ORF">XA68_13380</name>
</gene>
<proteinExistence type="predicted"/>
<reference evidence="1 2" key="2">
    <citation type="journal article" date="2017" name="Sci. Rep.">
        <title>Ant-infecting Ophiocordyceps genomes reveal a high diversity of potential behavioral manipulation genes and a possible major role for enterotoxins.</title>
        <authorList>
            <person name="de Bekker C."/>
            <person name="Ohm R.A."/>
            <person name="Evans H.C."/>
            <person name="Brachmann A."/>
            <person name="Hughes D.P."/>
        </authorList>
    </citation>
    <scope>NUCLEOTIDE SEQUENCE [LARGE SCALE GENOMIC DNA]</scope>
    <source>
        <strain evidence="1 2">SC16a</strain>
    </source>
</reference>
<reference evidence="1 2" key="1">
    <citation type="journal article" date="2015" name="BMC Genomics">
        <title>Gene expression during zombie ant biting behavior reflects the complexity underlying fungal parasitic behavioral manipulation.</title>
        <authorList>
            <person name="de Bekker C."/>
            <person name="Ohm R.A."/>
            <person name="Loreto R.G."/>
            <person name="Sebastian A."/>
            <person name="Albert I."/>
            <person name="Merrow M."/>
            <person name="Brachmann A."/>
            <person name="Hughes D.P."/>
        </authorList>
    </citation>
    <scope>NUCLEOTIDE SEQUENCE [LARGE SCALE GENOMIC DNA]</scope>
    <source>
        <strain evidence="1 2">SC16a</strain>
    </source>
</reference>
<dbReference type="InterPro" id="IPR032710">
    <property type="entry name" value="NTF2-like_dom_sf"/>
</dbReference>
<comment type="caution">
    <text evidence="1">The sequence shown here is derived from an EMBL/GenBank/DDBJ whole genome shotgun (WGS) entry which is preliminary data.</text>
</comment>
<evidence type="ECO:0000313" key="2">
    <source>
        <dbReference type="Proteomes" id="UP000037136"/>
    </source>
</evidence>
<organism evidence="1 2">
    <name type="scientific">Ophiocordyceps unilateralis</name>
    <name type="common">Zombie-ant fungus</name>
    <name type="synonym">Torrubia unilateralis</name>
    <dbReference type="NCBI Taxonomy" id="268505"/>
    <lineage>
        <taxon>Eukaryota</taxon>
        <taxon>Fungi</taxon>
        <taxon>Dikarya</taxon>
        <taxon>Ascomycota</taxon>
        <taxon>Pezizomycotina</taxon>
        <taxon>Sordariomycetes</taxon>
        <taxon>Hypocreomycetidae</taxon>
        <taxon>Hypocreales</taxon>
        <taxon>Ophiocordycipitaceae</taxon>
        <taxon>Ophiocordyceps</taxon>
    </lineage>
</organism>